<dbReference type="Proteomes" id="UP000799767">
    <property type="component" value="Unassembled WGS sequence"/>
</dbReference>
<feature type="region of interest" description="Disordered" evidence="1">
    <location>
        <begin position="409"/>
        <end position="443"/>
    </location>
</feature>
<proteinExistence type="predicted"/>
<evidence type="ECO:0000256" key="1">
    <source>
        <dbReference type="SAM" id="MobiDB-lite"/>
    </source>
</evidence>
<keyword evidence="3" id="KW-1185">Reference proteome</keyword>
<protein>
    <submittedName>
        <fullName evidence="2">Uncharacterized protein</fullName>
    </submittedName>
</protein>
<feature type="region of interest" description="Disordered" evidence="1">
    <location>
        <begin position="292"/>
        <end position="313"/>
    </location>
</feature>
<sequence>MALCPATAETFEKLLQYSKEDHDIEKCPCHICKNIAADRARTGPLAEAEEEETFKRTENDIESIKRLNRELYRAAHPPIFGSPFNSSEESANSSNSVNSSNSSKSSSSPNSSHSPNAEEETTSRTINGIAIHKDDRLNLAQLNKVVGELEQHSVNHAFPLAKEIYNRWKALVDARTDAFLSGWLLVDLADYGVYTTKADPVIPALLDRKHKVDADDLVLTLEHGWMKEFVGASRAGLVEASASSSASSSRTNNHSVTSRQEKRQRSNSSALSSSTDSDSAVSISSTINTLNINDTNTNDTNINDTNTNHTNTTQAKKKPLTCACHPLATLIRKEIVKALTPLNNETLTVWALQKIIDDAFAKSELFWTLHRSDRQGVYPHGFFIYQSRLREVVLRRFAGIPPLLRGEENGRAGVGQRRGGGGRNGHVRVNGHRRGVGRGRRVA</sequence>
<name>A0A6A6PK82_9PEZI</name>
<feature type="compositionally biased region" description="Low complexity" evidence="1">
    <location>
        <begin position="82"/>
        <end position="115"/>
    </location>
</feature>
<dbReference type="RefSeq" id="XP_033586483.1">
    <property type="nucleotide sequence ID" value="XM_033737591.1"/>
</dbReference>
<dbReference type="AlphaFoldDB" id="A0A6A6PK82"/>
<feature type="compositionally biased region" description="Basic residues" evidence="1">
    <location>
        <begin position="425"/>
        <end position="443"/>
    </location>
</feature>
<feature type="compositionally biased region" description="Low complexity" evidence="1">
    <location>
        <begin position="266"/>
        <end position="279"/>
    </location>
</feature>
<feature type="compositionally biased region" description="Gly residues" evidence="1">
    <location>
        <begin position="412"/>
        <end position="424"/>
    </location>
</feature>
<reference evidence="2" key="1">
    <citation type="journal article" date="2020" name="Stud. Mycol.">
        <title>101 Dothideomycetes genomes: a test case for predicting lifestyles and emergence of pathogens.</title>
        <authorList>
            <person name="Haridas S."/>
            <person name="Albert R."/>
            <person name="Binder M."/>
            <person name="Bloem J."/>
            <person name="Labutti K."/>
            <person name="Salamov A."/>
            <person name="Andreopoulos B."/>
            <person name="Baker S."/>
            <person name="Barry K."/>
            <person name="Bills G."/>
            <person name="Bluhm B."/>
            <person name="Cannon C."/>
            <person name="Castanera R."/>
            <person name="Culley D."/>
            <person name="Daum C."/>
            <person name="Ezra D."/>
            <person name="Gonzalez J."/>
            <person name="Henrissat B."/>
            <person name="Kuo A."/>
            <person name="Liang C."/>
            <person name="Lipzen A."/>
            <person name="Lutzoni F."/>
            <person name="Magnuson J."/>
            <person name="Mondo S."/>
            <person name="Nolan M."/>
            <person name="Ohm R."/>
            <person name="Pangilinan J."/>
            <person name="Park H.-J."/>
            <person name="Ramirez L."/>
            <person name="Alfaro M."/>
            <person name="Sun H."/>
            <person name="Tritt A."/>
            <person name="Yoshinaga Y."/>
            <person name="Zwiers L.-H."/>
            <person name="Turgeon B."/>
            <person name="Goodwin S."/>
            <person name="Spatafora J."/>
            <person name="Crous P."/>
            <person name="Grigoriev I."/>
        </authorList>
    </citation>
    <scope>NUCLEOTIDE SEQUENCE</scope>
    <source>
        <strain evidence="2">CBS 113389</strain>
    </source>
</reference>
<evidence type="ECO:0000313" key="3">
    <source>
        <dbReference type="Proteomes" id="UP000799767"/>
    </source>
</evidence>
<gene>
    <name evidence="2" type="ORF">BDY17DRAFT_326916</name>
</gene>
<dbReference type="EMBL" id="MU001640">
    <property type="protein sequence ID" value="KAF2479913.1"/>
    <property type="molecule type" value="Genomic_DNA"/>
</dbReference>
<dbReference type="GeneID" id="54478593"/>
<evidence type="ECO:0000313" key="2">
    <source>
        <dbReference type="EMBL" id="KAF2479913.1"/>
    </source>
</evidence>
<feature type="region of interest" description="Disordered" evidence="1">
    <location>
        <begin position="241"/>
        <end position="279"/>
    </location>
</feature>
<feature type="region of interest" description="Disordered" evidence="1">
    <location>
        <begin position="81"/>
        <end position="123"/>
    </location>
</feature>
<accession>A0A6A6PK82</accession>
<organism evidence="2 3">
    <name type="scientific">Neohortaea acidophila</name>
    <dbReference type="NCBI Taxonomy" id="245834"/>
    <lineage>
        <taxon>Eukaryota</taxon>
        <taxon>Fungi</taxon>
        <taxon>Dikarya</taxon>
        <taxon>Ascomycota</taxon>
        <taxon>Pezizomycotina</taxon>
        <taxon>Dothideomycetes</taxon>
        <taxon>Dothideomycetidae</taxon>
        <taxon>Mycosphaerellales</taxon>
        <taxon>Teratosphaeriaceae</taxon>
        <taxon>Neohortaea</taxon>
    </lineage>
</organism>